<organism evidence="1 2">
    <name type="scientific">Georgenia muralis</name>
    <dbReference type="NCBI Taxonomy" id="154117"/>
    <lineage>
        <taxon>Bacteria</taxon>
        <taxon>Bacillati</taxon>
        <taxon>Actinomycetota</taxon>
        <taxon>Actinomycetes</taxon>
        <taxon>Micrococcales</taxon>
        <taxon>Bogoriellaceae</taxon>
        <taxon>Georgenia</taxon>
    </lineage>
</organism>
<reference evidence="1 2" key="1">
    <citation type="submission" date="2018-11" db="EMBL/GenBank/DDBJ databases">
        <title>Sequencing the genomes of 1000 actinobacteria strains.</title>
        <authorList>
            <person name="Klenk H.-P."/>
        </authorList>
    </citation>
    <scope>NUCLEOTIDE SEQUENCE [LARGE SCALE GENOMIC DNA]</scope>
    <source>
        <strain evidence="1 2">DSM 14418</strain>
    </source>
</reference>
<evidence type="ECO:0000313" key="1">
    <source>
        <dbReference type="EMBL" id="RPF28938.1"/>
    </source>
</evidence>
<protein>
    <submittedName>
        <fullName evidence="1">Uncharacterized protein</fullName>
    </submittedName>
</protein>
<comment type="caution">
    <text evidence="1">The sequence shown here is derived from an EMBL/GenBank/DDBJ whole genome shotgun (WGS) entry which is preliminary data.</text>
</comment>
<evidence type="ECO:0000313" key="2">
    <source>
        <dbReference type="Proteomes" id="UP000280726"/>
    </source>
</evidence>
<accession>A0A3N4ZU25</accession>
<dbReference type="AlphaFoldDB" id="A0A3N4ZU25"/>
<dbReference type="Proteomes" id="UP000280726">
    <property type="component" value="Unassembled WGS sequence"/>
</dbReference>
<dbReference type="RefSeq" id="WP_170175344.1">
    <property type="nucleotide sequence ID" value="NZ_RKRA01000001.1"/>
</dbReference>
<sequence length="52" mass="5328">MWLFVAVAVVVAVVHRTVTLDRRTGATAVLAPSRTVDVAPEPATWGGGPGTA</sequence>
<gene>
    <name evidence="1" type="ORF">EDD32_3489</name>
</gene>
<name>A0A3N4ZU25_9MICO</name>
<dbReference type="EMBL" id="RKRA01000001">
    <property type="protein sequence ID" value="RPF28938.1"/>
    <property type="molecule type" value="Genomic_DNA"/>
</dbReference>
<keyword evidence="2" id="KW-1185">Reference proteome</keyword>
<proteinExistence type="predicted"/>